<dbReference type="Proteomes" id="UP001601058">
    <property type="component" value="Unassembled WGS sequence"/>
</dbReference>
<dbReference type="Gene3D" id="1.10.10.10">
    <property type="entry name" value="Winged helix-like DNA-binding domain superfamily/Winged helix DNA-binding domain"/>
    <property type="match status" value="1"/>
</dbReference>
<dbReference type="CDD" id="cd04596">
    <property type="entry name" value="CBS_pair_DRTGG_assoc"/>
    <property type="match status" value="1"/>
</dbReference>
<dbReference type="InterPro" id="IPR028979">
    <property type="entry name" value="Ser_kin/Pase_Hpr-like_N_sf"/>
</dbReference>
<dbReference type="InterPro" id="IPR006683">
    <property type="entry name" value="Thioestr_dom"/>
</dbReference>
<dbReference type="RefSeq" id="WP_389219645.1">
    <property type="nucleotide sequence ID" value="NZ_JBIACJ010000005.1"/>
</dbReference>
<dbReference type="PANTHER" id="PTHR43080:SF2">
    <property type="entry name" value="CBS DOMAIN-CONTAINING PROTEIN"/>
    <property type="match status" value="1"/>
</dbReference>
<comment type="caution">
    <text evidence="4">The sequence shown here is derived from an EMBL/GenBank/DDBJ whole genome shotgun (WGS) entry which is preliminary data.</text>
</comment>
<accession>A0ABW6JZR7</accession>
<proteinExistence type="predicted"/>
<keyword evidence="1 2" id="KW-0129">CBS domain</keyword>
<evidence type="ECO:0000313" key="4">
    <source>
        <dbReference type="EMBL" id="MFE8696999.1"/>
    </source>
</evidence>
<keyword evidence="5" id="KW-1185">Reference proteome</keyword>
<evidence type="ECO:0000256" key="2">
    <source>
        <dbReference type="PROSITE-ProRule" id="PRU00703"/>
    </source>
</evidence>
<dbReference type="InterPro" id="IPR046342">
    <property type="entry name" value="CBS_dom_sf"/>
</dbReference>
<feature type="domain" description="CBS" evidence="3">
    <location>
        <begin position="256"/>
        <end position="314"/>
    </location>
</feature>
<dbReference type="InterPro" id="IPR010766">
    <property type="entry name" value="DRTGG"/>
</dbReference>
<dbReference type="Gene3D" id="3.10.129.10">
    <property type="entry name" value="Hotdog Thioesterase"/>
    <property type="match status" value="1"/>
</dbReference>
<dbReference type="PANTHER" id="PTHR43080">
    <property type="entry name" value="CBS DOMAIN-CONTAINING PROTEIN CBSX3, MITOCHONDRIAL"/>
    <property type="match status" value="1"/>
</dbReference>
<dbReference type="SUPFAM" id="SSF46785">
    <property type="entry name" value="Winged helix' DNA-binding domain"/>
    <property type="match status" value="1"/>
</dbReference>
<dbReference type="SUPFAM" id="SSF54631">
    <property type="entry name" value="CBS-domain pair"/>
    <property type="match status" value="1"/>
</dbReference>
<evidence type="ECO:0000259" key="3">
    <source>
        <dbReference type="PROSITE" id="PS51371"/>
    </source>
</evidence>
<reference evidence="4 5" key="1">
    <citation type="submission" date="2024-08" db="EMBL/GenBank/DDBJ databases">
        <title>Two novel Cytobacillus novel species.</title>
        <authorList>
            <person name="Liu G."/>
        </authorList>
    </citation>
    <scope>NUCLEOTIDE SEQUENCE [LARGE SCALE GENOMIC DNA]</scope>
    <source>
        <strain evidence="4 5">FJAT-53684</strain>
    </source>
</reference>
<dbReference type="SMART" id="SM00116">
    <property type="entry name" value="CBS"/>
    <property type="match status" value="2"/>
</dbReference>
<dbReference type="Pfam" id="PF00571">
    <property type="entry name" value="CBS"/>
    <property type="match status" value="2"/>
</dbReference>
<dbReference type="PROSITE" id="PS51371">
    <property type="entry name" value="CBS"/>
    <property type="match status" value="2"/>
</dbReference>
<evidence type="ECO:0000313" key="5">
    <source>
        <dbReference type="Proteomes" id="UP001601058"/>
    </source>
</evidence>
<dbReference type="EMBL" id="JBIACJ010000005">
    <property type="protein sequence ID" value="MFE8696999.1"/>
    <property type="molecule type" value="Genomic_DNA"/>
</dbReference>
<organism evidence="4 5">
    <name type="scientific">Cytobacillus mangrovibacter</name>
    <dbReference type="NCBI Taxonomy" id="3299024"/>
    <lineage>
        <taxon>Bacteria</taxon>
        <taxon>Bacillati</taxon>
        <taxon>Bacillota</taxon>
        <taxon>Bacilli</taxon>
        <taxon>Bacillales</taxon>
        <taxon>Bacillaceae</taxon>
        <taxon>Cytobacillus</taxon>
    </lineage>
</organism>
<dbReference type="SUPFAM" id="SSF75138">
    <property type="entry name" value="HprK N-terminal domain-like"/>
    <property type="match status" value="1"/>
</dbReference>
<dbReference type="Pfam" id="PF03061">
    <property type="entry name" value="4HBT"/>
    <property type="match status" value="1"/>
</dbReference>
<protein>
    <submittedName>
        <fullName evidence="4">DRTGG domain-containing protein</fullName>
    </submittedName>
</protein>
<dbReference type="Pfam" id="PF07085">
    <property type="entry name" value="DRTGG"/>
    <property type="match status" value="1"/>
</dbReference>
<dbReference type="InterPro" id="IPR036390">
    <property type="entry name" value="WH_DNA-bd_sf"/>
</dbReference>
<name>A0ABW6JZR7_9BACI</name>
<evidence type="ECO:0000256" key="1">
    <source>
        <dbReference type="ARBA" id="ARBA00023122"/>
    </source>
</evidence>
<gene>
    <name evidence="4" type="ORF">ACFYKT_11700</name>
</gene>
<dbReference type="SUPFAM" id="SSF54637">
    <property type="entry name" value="Thioesterase/thiol ester dehydrase-isomerase"/>
    <property type="match status" value="1"/>
</dbReference>
<dbReference type="InterPro" id="IPR000644">
    <property type="entry name" value="CBS_dom"/>
</dbReference>
<dbReference type="Gene3D" id="3.40.1390.20">
    <property type="entry name" value="HprK N-terminal domain-like"/>
    <property type="match status" value="1"/>
</dbReference>
<dbReference type="InterPro" id="IPR051257">
    <property type="entry name" value="Diverse_CBS-Domain"/>
</dbReference>
<sequence>MATKHKQILQYIDELPVGEKISVRQIAKALTVSEGTAYRAIKDAENKGYVSTIERVGTIRIERKKKENIEKLTFAEVVNIVDGQVLGGRDGLHKTLNKFVIGAMKLEAMMRYTDAGSLLIVGNRTQAHELALKAGAAVLITGGFDSDDSVKKLADELQLPIISSSYDTFTVATMINRAIYDQLIKKEIVLVEDILTPVEETISVRTTDKITDWLKVNRETMHSRFPVVDKNLKVVGMVTSKDIMGHDPETQIDKIMTKNPMTVGRKTSVASSSHMMVWEGIEVLPVVDDSNRLEGIVSRQDVLKALQMIQRQPQVGETIDDIVTNQLVLTRGKTKGDDVYRCEVTPQMTNHLGTISYGVFTTIVSEAASRVLRNYKKGDLVVENMTIYFIKPVQIESMLEIFPKVLEVGRKFGKVDVEVFNGGVLVGKAMMMCQLIER</sequence>
<dbReference type="Gene3D" id="3.10.580.10">
    <property type="entry name" value="CBS-domain"/>
    <property type="match status" value="2"/>
</dbReference>
<feature type="domain" description="CBS" evidence="3">
    <location>
        <begin position="195"/>
        <end position="254"/>
    </location>
</feature>
<dbReference type="InterPro" id="IPR036388">
    <property type="entry name" value="WH-like_DNA-bd_sf"/>
</dbReference>
<dbReference type="InterPro" id="IPR029069">
    <property type="entry name" value="HotDog_dom_sf"/>
</dbReference>
<dbReference type="CDD" id="cd03440">
    <property type="entry name" value="hot_dog"/>
    <property type="match status" value="1"/>
</dbReference>